<accession>A0A553PBT7</accession>
<evidence type="ECO:0000313" key="1">
    <source>
        <dbReference type="EMBL" id="TRY75148.1"/>
    </source>
</evidence>
<protein>
    <submittedName>
        <fullName evidence="1">Uncharacterized protein</fullName>
    </submittedName>
</protein>
<dbReference type="Proteomes" id="UP000318571">
    <property type="component" value="Chromosome 2"/>
</dbReference>
<name>A0A553PBT7_TIGCA</name>
<evidence type="ECO:0000313" key="2">
    <source>
        <dbReference type="Proteomes" id="UP000318571"/>
    </source>
</evidence>
<reference evidence="1 2" key="1">
    <citation type="journal article" date="2018" name="Nat. Ecol. Evol.">
        <title>Genomic signatures of mitonuclear coevolution across populations of Tigriopus californicus.</title>
        <authorList>
            <person name="Barreto F.S."/>
            <person name="Watson E.T."/>
            <person name="Lima T.G."/>
            <person name="Willett C.S."/>
            <person name="Edmands S."/>
            <person name="Li W."/>
            <person name="Burton R.S."/>
        </authorList>
    </citation>
    <scope>NUCLEOTIDE SEQUENCE [LARGE SCALE GENOMIC DNA]</scope>
    <source>
        <strain evidence="1 2">San Diego</strain>
    </source>
</reference>
<sequence>QQVRQTANHPFPSGTDNTSIFCLIGCCSRSSPDPFGQCQFTPHDVPFGEWRFHYNRAPMGLNASSDKRCHRSDVAIKGLPGVLKLVDDILVQAPTPDIFELAIPISVGFIDYRNSHKNSLKNIPSIRFPNAKSH</sequence>
<organism evidence="1 2">
    <name type="scientific">Tigriopus californicus</name>
    <name type="common">Marine copepod</name>
    <dbReference type="NCBI Taxonomy" id="6832"/>
    <lineage>
        <taxon>Eukaryota</taxon>
        <taxon>Metazoa</taxon>
        <taxon>Ecdysozoa</taxon>
        <taxon>Arthropoda</taxon>
        <taxon>Crustacea</taxon>
        <taxon>Multicrustacea</taxon>
        <taxon>Hexanauplia</taxon>
        <taxon>Copepoda</taxon>
        <taxon>Harpacticoida</taxon>
        <taxon>Harpacticidae</taxon>
        <taxon>Tigriopus</taxon>
    </lineage>
</organism>
<feature type="non-terminal residue" evidence="1">
    <location>
        <position position="1"/>
    </location>
</feature>
<dbReference type="AlphaFoldDB" id="A0A553PBT7"/>
<proteinExistence type="predicted"/>
<comment type="caution">
    <text evidence="1">The sequence shown here is derived from an EMBL/GenBank/DDBJ whole genome shotgun (WGS) entry which is preliminary data.</text>
</comment>
<dbReference type="EMBL" id="VCGU01000005">
    <property type="protein sequence ID" value="TRY75148.1"/>
    <property type="molecule type" value="Genomic_DNA"/>
</dbReference>
<keyword evidence="2" id="KW-1185">Reference proteome</keyword>
<gene>
    <name evidence="1" type="ORF">TCAL_09953</name>
</gene>
<feature type="non-terminal residue" evidence="1">
    <location>
        <position position="134"/>
    </location>
</feature>